<dbReference type="RefSeq" id="WP_021935271.1">
    <property type="nucleotide sequence ID" value="NZ_CAXUJS010000010.1"/>
</dbReference>
<accession>A0A135YY80</accession>
<dbReference type="EMBL" id="LSQZ01000009">
    <property type="protein sequence ID" value="KXI14353.1"/>
    <property type="molecule type" value="Genomic_DNA"/>
</dbReference>
<dbReference type="STRING" id="1261.HMPREF3195_00253"/>
<dbReference type="Proteomes" id="UP000070326">
    <property type="component" value="Unassembled WGS sequence"/>
</dbReference>
<dbReference type="eggNOG" id="COG1418">
    <property type="taxonomic scope" value="Bacteria"/>
</dbReference>
<name>A0A135YY80_9FIRM</name>
<feature type="domain" description="HD" evidence="2">
    <location>
        <begin position="42"/>
        <end position="153"/>
    </location>
</feature>
<dbReference type="PATRIC" id="fig|1261.5.peg.259"/>
<dbReference type="AlphaFoldDB" id="A0A135YY80"/>
<dbReference type="Gene3D" id="1.10.3210.10">
    <property type="entry name" value="Hypothetical protein af1432"/>
    <property type="match status" value="1"/>
</dbReference>
<gene>
    <name evidence="3" type="ORF">HMPREF3195_00253</name>
</gene>
<sequence>MINENKYLMPRIENLMASREFQYYISKIEKLEQDRIYCGHDIDHLLSVARMMYIINLEDGLGLDKELIYAVGLLHDIGRVDEYEKGIDHHVASCKIADKLMQDAGFSSKEIDISLYAIDRHRSCKEEVATCGTENNSPKNENPKNENQDNKRQRLADLLRYVDKKSRLCYYCGTRDTCKWSDDKKNKRLLI</sequence>
<proteinExistence type="predicted"/>
<feature type="compositionally biased region" description="Basic and acidic residues" evidence="1">
    <location>
        <begin position="141"/>
        <end position="151"/>
    </location>
</feature>
<dbReference type="Pfam" id="PF01966">
    <property type="entry name" value="HD"/>
    <property type="match status" value="1"/>
</dbReference>
<evidence type="ECO:0000256" key="1">
    <source>
        <dbReference type="SAM" id="MobiDB-lite"/>
    </source>
</evidence>
<evidence type="ECO:0000313" key="4">
    <source>
        <dbReference type="Proteomes" id="UP000070326"/>
    </source>
</evidence>
<comment type="caution">
    <text evidence="3">The sequence shown here is derived from an EMBL/GenBank/DDBJ whole genome shotgun (WGS) entry which is preliminary data.</text>
</comment>
<dbReference type="NCBIfam" id="TIGR00277">
    <property type="entry name" value="HDIG"/>
    <property type="match status" value="1"/>
</dbReference>
<evidence type="ECO:0000313" key="3">
    <source>
        <dbReference type="EMBL" id="KXI14353.1"/>
    </source>
</evidence>
<dbReference type="InterPro" id="IPR006674">
    <property type="entry name" value="HD_domain"/>
</dbReference>
<dbReference type="SUPFAM" id="SSF109604">
    <property type="entry name" value="HD-domain/PDEase-like"/>
    <property type="match status" value="1"/>
</dbReference>
<organism evidence="3 4">
    <name type="scientific">Peptostreptococcus anaerobius</name>
    <dbReference type="NCBI Taxonomy" id="1261"/>
    <lineage>
        <taxon>Bacteria</taxon>
        <taxon>Bacillati</taxon>
        <taxon>Bacillota</taxon>
        <taxon>Clostridia</taxon>
        <taxon>Peptostreptococcales</taxon>
        <taxon>Peptostreptococcaceae</taxon>
        <taxon>Peptostreptococcus</taxon>
    </lineage>
</organism>
<dbReference type="InterPro" id="IPR006675">
    <property type="entry name" value="HDIG_dom"/>
</dbReference>
<protein>
    <submittedName>
        <fullName evidence="3">HDIG domain protein</fullName>
    </submittedName>
</protein>
<evidence type="ECO:0000259" key="2">
    <source>
        <dbReference type="Pfam" id="PF01966"/>
    </source>
</evidence>
<reference evidence="3 4" key="1">
    <citation type="submission" date="2016-02" db="EMBL/GenBank/DDBJ databases">
        <authorList>
            <person name="Wen L."/>
            <person name="He K."/>
            <person name="Yang H."/>
        </authorList>
    </citation>
    <scope>NUCLEOTIDE SEQUENCE [LARGE SCALE GENOMIC DNA]</scope>
    <source>
        <strain evidence="3 4">MJR8628A</strain>
    </source>
</reference>
<feature type="region of interest" description="Disordered" evidence="1">
    <location>
        <begin position="130"/>
        <end position="151"/>
    </location>
</feature>